<dbReference type="InterPro" id="IPR001414">
    <property type="entry name" value="GPR143"/>
</dbReference>
<feature type="transmembrane region" description="Helical" evidence="2">
    <location>
        <begin position="173"/>
        <end position="193"/>
    </location>
</feature>
<dbReference type="GeneTree" id="ENSGT00390000016722"/>
<dbReference type="Ensembl" id="ENSLLTT00000004144.1">
    <property type="protein sequence ID" value="ENSLLTP00000003979.1"/>
    <property type="gene ID" value="ENSLLTG00000002983.1"/>
</dbReference>
<evidence type="ECO:0008006" key="5">
    <source>
        <dbReference type="Google" id="ProtNLM"/>
    </source>
</evidence>
<dbReference type="Gene3D" id="1.20.1070.10">
    <property type="entry name" value="Rhodopsin 7-helix transmembrane proteins"/>
    <property type="match status" value="1"/>
</dbReference>
<dbReference type="PANTHER" id="PTHR15177">
    <property type="entry name" value="G-PROTEIN COUPLED RECEPTOR 143"/>
    <property type="match status" value="1"/>
</dbReference>
<dbReference type="AlphaFoldDB" id="A0A8C5RKW2"/>
<dbReference type="GO" id="GO:0072544">
    <property type="term" value="F:L-DOPA binding"/>
    <property type="evidence" value="ECO:0007669"/>
    <property type="project" value="InterPro"/>
</dbReference>
<evidence type="ECO:0000313" key="4">
    <source>
        <dbReference type="Proteomes" id="UP000694406"/>
    </source>
</evidence>
<feature type="region of interest" description="Disordered" evidence="1">
    <location>
        <begin position="357"/>
        <end position="402"/>
    </location>
</feature>
<dbReference type="GO" id="GO:0035240">
    <property type="term" value="F:dopamine binding"/>
    <property type="evidence" value="ECO:0007669"/>
    <property type="project" value="InterPro"/>
</dbReference>
<dbReference type="GO" id="GO:0050848">
    <property type="term" value="P:regulation of calcium-mediated signaling"/>
    <property type="evidence" value="ECO:0007669"/>
    <property type="project" value="TreeGrafter"/>
</dbReference>
<dbReference type="GO" id="GO:0035643">
    <property type="term" value="F:L-DOPA receptor activity"/>
    <property type="evidence" value="ECO:0007669"/>
    <property type="project" value="TreeGrafter"/>
</dbReference>
<keyword evidence="2" id="KW-0472">Membrane</keyword>
<keyword evidence="2" id="KW-1133">Transmembrane helix</keyword>
<evidence type="ECO:0000256" key="2">
    <source>
        <dbReference type="SAM" id="Phobius"/>
    </source>
</evidence>
<dbReference type="GO" id="GO:0072545">
    <property type="term" value="F:L-tyrosine binding"/>
    <property type="evidence" value="ECO:0007669"/>
    <property type="project" value="InterPro"/>
</dbReference>
<feature type="transmembrane region" description="Helical" evidence="2">
    <location>
        <begin position="52"/>
        <end position="68"/>
    </location>
</feature>
<name>A0A8C5RKW2_LATLA</name>
<dbReference type="GO" id="GO:0005886">
    <property type="term" value="C:plasma membrane"/>
    <property type="evidence" value="ECO:0007669"/>
    <property type="project" value="TreeGrafter"/>
</dbReference>
<evidence type="ECO:0000313" key="3">
    <source>
        <dbReference type="Ensembl" id="ENSLLTP00000003979.1"/>
    </source>
</evidence>
<dbReference type="GO" id="GO:0032438">
    <property type="term" value="P:melanosome organization"/>
    <property type="evidence" value="ECO:0007669"/>
    <property type="project" value="TreeGrafter"/>
</dbReference>
<dbReference type="PRINTS" id="PR00965">
    <property type="entry name" value="OCULARALBNSM"/>
</dbReference>
<organism evidence="3 4">
    <name type="scientific">Laticauda laticaudata</name>
    <name type="common">Blue-ringed sea krait</name>
    <name type="synonym">Blue-lipped sea krait</name>
    <dbReference type="NCBI Taxonomy" id="8630"/>
    <lineage>
        <taxon>Eukaryota</taxon>
        <taxon>Metazoa</taxon>
        <taxon>Chordata</taxon>
        <taxon>Craniata</taxon>
        <taxon>Vertebrata</taxon>
        <taxon>Euteleostomi</taxon>
        <taxon>Lepidosauria</taxon>
        <taxon>Squamata</taxon>
        <taxon>Bifurcata</taxon>
        <taxon>Unidentata</taxon>
        <taxon>Episquamata</taxon>
        <taxon>Toxicofera</taxon>
        <taxon>Serpentes</taxon>
        <taxon>Colubroidea</taxon>
        <taxon>Elapidae</taxon>
        <taxon>Laticaudinae</taxon>
        <taxon>Laticauda</taxon>
    </lineage>
</organism>
<dbReference type="GO" id="GO:0033162">
    <property type="term" value="C:melanosome membrane"/>
    <property type="evidence" value="ECO:0007669"/>
    <property type="project" value="TreeGrafter"/>
</dbReference>
<sequence length="402" mass="43193">MPTAPLARQGKSSPAPSPGILARSVLWLAAPLGSMPSLCRLIVVWVQFGFSSHFWALFCYSLEAALLLQNPTSHRSLTPYGLLCWGLPAVQVLLGLLLLTKHQDTNCSSHHGLAWILETVCYASSFVPLSLVFLGSPLLFYKALQAVPALLRRGRGMQAAGEWHQQQELRRRFSSVMVAFAACWLANVLHELLLLLLELEPLGKWGTGQLRGAALTCWAVMIILNPLSGALLILAFSSWKSRWCSRKQAPTWRPPVEISGGGLKENGPLPGRALEPAVGCWIEPGPLEVSSLLVSFESSTSLDFLCEGPGGCPIQPQSRHEQSCPEDSTPLPVSSCSCCKEGTCAGCTPPAWPAAPMPAGPASPTSPGVQASWPVQAGDGRLWKRPGPSWVGSRIPSDEEAL</sequence>
<accession>A0A8C5RKW2</accession>
<keyword evidence="4" id="KW-1185">Reference proteome</keyword>
<evidence type="ECO:0000256" key="1">
    <source>
        <dbReference type="SAM" id="MobiDB-lite"/>
    </source>
</evidence>
<dbReference type="Pfam" id="PF02101">
    <property type="entry name" value="Ocular_alb"/>
    <property type="match status" value="1"/>
</dbReference>
<feature type="transmembrane region" description="Helical" evidence="2">
    <location>
        <begin position="213"/>
        <end position="236"/>
    </location>
</feature>
<feature type="transmembrane region" description="Helical" evidence="2">
    <location>
        <begin position="112"/>
        <end position="134"/>
    </location>
</feature>
<protein>
    <recommendedName>
        <fullName evidence="5">G-protein coupled receptors family 2 profile 2 domain-containing protein</fullName>
    </recommendedName>
</protein>
<keyword evidence="2" id="KW-0812">Transmembrane</keyword>
<dbReference type="PANTHER" id="PTHR15177:SF3">
    <property type="entry name" value="LOC100144286 PROTEIN"/>
    <property type="match status" value="1"/>
</dbReference>
<feature type="transmembrane region" description="Helical" evidence="2">
    <location>
        <begin position="80"/>
        <end position="100"/>
    </location>
</feature>
<dbReference type="Proteomes" id="UP000694406">
    <property type="component" value="Unplaced"/>
</dbReference>
<reference evidence="3" key="1">
    <citation type="submission" date="2025-08" db="UniProtKB">
        <authorList>
            <consortium name="Ensembl"/>
        </authorList>
    </citation>
    <scope>IDENTIFICATION</scope>
</reference>
<reference evidence="3" key="2">
    <citation type="submission" date="2025-09" db="UniProtKB">
        <authorList>
            <consortium name="Ensembl"/>
        </authorList>
    </citation>
    <scope>IDENTIFICATION</scope>
</reference>
<proteinExistence type="predicted"/>